<accession>A0A423PJX7</accession>
<evidence type="ECO:0000256" key="1">
    <source>
        <dbReference type="ARBA" id="ARBA00010457"/>
    </source>
</evidence>
<dbReference type="PRINTS" id="PR00068">
    <property type="entry name" value="CUZNDISMTASE"/>
</dbReference>
<keyword evidence="3" id="KW-0732">Signal</keyword>
<sequence length="210" mass="21393">MNKHLLTGLIALAGTTAVSVPALAAQTTNKNEDKPQAAIAVVHGTKATPDAHAVVRFTPTKQGLAYTTEAHGLAPGKHGYHLHIYGDCSAADATSAGTHYNLKGSSLNPPADIDRITGNLGELVADANGDARDKGLIDNAKLKGKKSIIGRAVIIHEKPNDASQPPIGAAGSRQACGVIGIADPASISQPAMTDESNAADAEKAKGESAQ</sequence>
<dbReference type="GO" id="GO:0006801">
    <property type="term" value="P:superoxide metabolic process"/>
    <property type="evidence" value="ECO:0007669"/>
    <property type="project" value="InterPro"/>
</dbReference>
<dbReference type="InParanoid" id="A0A423PJX7"/>
<proteinExistence type="inferred from homology"/>
<dbReference type="Gene3D" id="2.60.40.200">
    <property type="entry name" value="Superoxide dismutase, copper/zinc binding domain"/>
    <property type="match status" value="1"/>
</dbReference>
<feature type="compositionally biased region" description="Basic and acidic residues" evidence="2">
    <location>
        <begin position="200"/>
        <end position="210"/>
    </location>
</feature>
<reference evidence="5 6" key="1">
    <citation type="submission" date="2013-10" db="EMBL/GenBank/DDBJ databases">
        <title>Salinisphaera japonica YTM-1 Genome Sequencing.</title>
        <authorList>
            <person name="Lai Q."/>
            <person name="Li C."/>
            <person name="Shao Z."/>
        </authorList>
    </citation>
    <scope>NUCLEOTIDE SEQUENCE [LARGE SCALE GENOMIC DNA]</scope>
    <source>
        <strain evidence="5 6">YTM-1</strain>
    </source>
</reference>
<dbReference type="PANTHER" id="PTHR10003">
    <property type="entry name" value="SUPEROXIDE DISMUTASE CU-ZN -RELATED"/>
    <property type="match status" value="1"/>
</dbReference>
<name>A0A423PJX7_9GAMM</name>
<comment type="similarity">
    <text evidence="1">Belongs to the Cu-Zn superoxide dismutase family.</text>
</comment>
<dbReference type="RefSeq" id="WP_245963314.1">
    <property type="nucleotide sequence ID" value="NZ_AYKG01000042.1"/>
</dbReference>
<dbReference type="SUPFAM" id="SSF49329">
    <property type="entry name" value="Cu,Zn superoxide dismutase-like"/>
    <property type="match status" value="1"/>
</dbReference>
<keyword evidence="6" id="KW-1185">Reference proteome</keyword>
<comment type="caution">
    <text evidence="5">The sequence shown here is derived from an EMBL/GenBank/DDBJ whole genome shotgun (WGS) entry which is preliminary data.</text>
</comment>
<evidence type="ECO:0000259" key="4">
    <source>
        <dbReference type="Pfam" id="PF00080"/>
    </source>
</evidence>
<evidence type="ECO:0000256" key="2">
    <source>
        <dbReference type="SAM" id="MobiDB-lite"/>
    </source>
</evidence>
<gene>
    <name evidence="5" type="ORF">SAJA_12095</name>
</gene>
<dbReference type="InterPro" id="IPR001424">
    <property type="entry name" value="SOD_Cu_Zn_dom"/>
</dbReference>
<dbReference type="GO" id="GO:0005507">
    <property type="term" value="F:copper ion binding"/>
    <property type="evidence" value="ECO:0007669"/>
    <property type="project" value="InterPro"/>
</dbReference>
<dbReference type="AlphaFoldDB" id="A0A423PJX7"/>
<dbReference type="FunCoup" id="A0A423PJX7">
    <property type="interactions" value="79"/>
</dbReference>
<feature type="domain" description="Superoxide dismutase copper/zinc binding" evidence="4">
    <location>
        <begin position="54"/>
        <end position="179"/>
    </location>
</feature>
<organism evidence="5 6">
    <name type="scientific">Salinisphaera japonica YTM-1</name>
    <dbReference type="NCBI Taxonomy" id="1209778"/>
    <lineage>
        <taxon>Bacteria</taxon>
        <taxon>Pseudomonadati</taxon>
        <taxon>Pseudomonadota</taxon>
        <taxon>Gammaproteobacteria</taxon>
        <taxon>Salinisphaerales</taxon>
        <taxon>Salinisphaeraceae</taxon>
        <taxon>Salinisphaera</taxon>
    </lineage>
</organism>
<protein>
    <submittedName>
        <fullName evidence="5">Superoxide dismutase</fullName>
    </submittedName>
</protein>
<dbReference type="InterPro" id="IPR036423">
    <property type="entry name" value="SOD-like_Cu/Zn_dom_sf"/>
</dbReference>
<evidence type="ECO:0000313" key="6">
    <source>
        <dbReference type="Proteomes" id="UP000285310"/>
    </source>
</evidence>
<feature type="chain" id="PRO_5019041218" evidence="3">
    <location>
        <begin position="25"/>
        <end position="210"/>
    </location>
</feature>
<dbReference type="Pfam" id="PF00080">
    <property type="entry name" value="Sod_Cu"/>
    <property type="match status" value="1"/>
</dbReference>
<dbReference type="InterPro" id="IPR024134">
    <property type="entry name" value="SOD_Cu/Zn_/chaperone"/>
</dbReference>
<dbReference type="Proteomes" id="UP000285310">
    <property type="component" value="Unassembled WGS sequence"/>
</dbReference>
<evidence type="ECO:0000313" key="5">
    <source>
        <dbReference type="EMBL" id="ROO25897.1"/>
    </source>
</evidence>
<evidence type="ECO:0000256" key="3">
    <source>
        <dbReference type="SAM" id="SignalP"/>
    </source>
</evidence>
<feature type="compositionally biased region" description="Polar residues" evidence="2">
    <location>
        <begin position="186"/>
        <end position="196"/>
    </location>
</feature>
<feature type="signal peptide" evidence="3">
    <location>
        <begin position="1"/>
        <end position="24"/>
    </location>
</feature>
<feature type="region of interest" description="Disordered" evidence="2">
    <location>
        <begin position="186"/>
        <end position="210"/>
    </location>
</feature>
<dbReference type="EMBL" id="AYKG01000042">
    <property type="protein sequence ID" value="ROO25897.1"/>
    <property type="molecule type" value="Genomic_DNA"/>
</dbReference>